<dbReference type="EMBL" id="FWEV01000337">
    <property type="protein sequence ID" value="SLM33161.1"/>
    <property type="molecule type" value="Genomic_DNA"/>
</dbReference>
<dbReference type="GO" id="GO:0016020">
    <property type="term" value="C:membrane"/>
    <property type="evidence" value="ECO:0007669"/>
    <property type="project" value="UniProtKB-SubCell"/>
</dbReference>
<dbReference type="GO" id="GO:0015628">
    <property type="term" value="P:protein secretion by the type II secretion system"/>
    <property type="evidence" value="ECO:0007669"/>
    <property type="project" value="InterPro"/>
</dbReference>
<protein>
    <submittedName>
        <fullName evidence="7">Putative Type IV pilin PilA</fullName>
    </submittedName>
</protein>
<evidence type="ECO:0000256" key="1">
    <source>
        <dbReference type="ARBA" id="ARBA00004167"/>
    </source>
</evidence>
<dbReference type="InterPro" id="IPR000983">
    <property type="entry name" value="Bac_GSPG_pilin"/>
</dbReference>
<evidence type="ECO:0000256" key="5">
    <source>
        <dbReference type="ARBA" id="ARBA00023136"/>
    </source>
</evidence>
<evidence type="ECO:0000256" key="3">
    <source>
        <dbReference type="ARBA" id="ARBA00022692"/>
    </source>
</evidence>
<dbReference type="NCBIfam" id="TIGR02532">
    <property type="entry name" value="IV_pilin_GFxxxE"/>
    <property type="match status" value="1"/>
</dbReference>
<evidence type="ECO:0000313" key="8">
    <source>
        <dbReference type="Proteomes" id="UP000191931"/>
    </source>
</evidence>
<dbReference type="OrthoDB" id="5422085at2"/>
<sequence>MKKFSKRLKTIRGFTLIELMIVVAIIGILAAIAVPNFMIYQCKTKQTEVKTNLYSISTLQETYFIENDIYASNLNNIGFQLMGGTARYNYTITAGGTFTGFTAQGTGNIDKDVAIDDWRINSTSNLSASNDDCD</sequence>
<dbReference type="Gene3D" id="3.30.700.10">
    <property type="entry name" value="Glycoprotein, Type 4 Pilin"/>
    <property type="match status" value="1"/>
</dbReference>
<keyword evidence="4 6" id="KW-1133">Transmembrane helix</keyword>
<reference evidence="7 8" key="1">
    <citation type="submission" date="2017-03" db="EMBL/GenBank/DDBJ databases">
        <authorList>
            <person name="Afonso C.L."/>
            <person name="Miller P.J."/>
            <person name="Scott M.A."/>
            <person name="Spackman E."/>
            <person name="Goraichik I."/>
            <person name="Dimitrov K.M."/>
            <person name="Suarez D.L."/>
            <person name="Swayne D.E."/>
        </authorList>
    </citation>
    <scope>NUCLEOTIDE SEQUENCE [LARGE SCALE GENOMIC DNA]</scope>
    <source>
        <strain evidence="7">PRJEB14757</strain>
    </source>
</reference>
<dbReference type="PANTHER" id="PTHR30093">
    <property type="entry name" value="GENERAL SECRETION PATHWAY PROTEIN G"/>
    <property type="match status" value="1"/>
</dbReference>
<keyword evidence="8" id="KW-1185">Reference proteome</keyword>
<gene>
    <name evidence="7" type="ORF">MTBBW1_900028</name>
</gene>
<name>A0A1W1HKZ2_9BACT</name>
<comment type="subcellular location">
    <subcellularLocation>
        <location evidence="1">Membrane</location>
        <topology evidence="1">Single-pass membrane protein</topology>
    </subcellularLocation>
</comment>
<evidence type="ECO:0000256" key="6">
    <source>
        <dbReference type="SAM" id="Phobius"/>
    </source>
</evidence>
<feature type="transmembrane region" description="Helical" evidence="6">
    <location>
        <begin position="21"/>
        <end position="40"/>
    </location>
</feature>
<evidence type="ECO:0000313" key="7">
    <source>
        <dbReference type="EMBL" id="SLM33161.1"/>
    </source>
</evidence>
<evidence type="ECO:0000256" key="4">
    <source>
        <dbReference type="ARBA" id="ARBA00022989"/>
    </source>
</evidence>
<dbReference type="SUPFAM" id="SSF54523">
    <property type="entry name" value="Pili subunits"/>
    <property type="match status" value="1"/>
</dbReference>
<accession>A0A1W1HKZ2</accession>
<dbReference type="Proteomes" id="UP000191931">
    <property type="component" value="Unassembled WGS sequence"/>
</dbReference>
<organism evidence="7 8">
    <name type="scientific">Desulfamplus magnetovallimortis</name>
    <dbReference type="NCBI Taxonomy" id="1246637"/>
    <lineage>
        <taxon>Bacteria</taxon>
        <taxon>Pseudomonadati</taxon>
        <taxon>Thermodesulfobacteriota</taxon>
        <taxon>Desulfobacteria</taxon>
        <taxon>Desulfobacterales</taxon>
        <taxon>Desulfobacteraceae</taxon>
        <taxon>Desulfamplus</taxon>
    </lineage>
</organism>
<dbReference type="PROSITE" id="PS00409">
    <property type="entry name" value="PROKAR_NTER_METHYL"/>
    <property type="match status" value="1"/>
</dbReference>
<dbReference type="AlphaFoldDB" id="A0A1W1HKZ2"/>
<dbReference type="InterPro" id="IPR031975">
    <property type="entry name" value="Pilin_GH"/>
</dbReference>
<dbReference type="InterPro" id="IPR045584">
    <property type="entry name" value="Pilin-like"/>
</dbReference>
<dbReference type="Pfam" id="PF07963">
    <property type="entry name" value="N_methyl"/>
    <property type="match status" value="1"/>
</dbReference>
<keyword evidence="3 6" id="KW-0812">Transmembrane</keyword>
<keyword evidence="2" id="KW-0488">Methylation</keyword>
<dbReference type="RefSeq" id="WP_080803340.1">
    <property type="nucleotide sequence ID" value="NZ_LT828544.1"/>
</dbReference>
<dbReference type="GO" id="GO:0015627">
    <property type="term" value="C:type II protein secretion system complex"/>
    <property type="evidence" value="ECO:0007669"/>
    <property type="project" value="InterPro"/>
</dbReference>
<dbReference type="PANTHER" id="PTHR30093:SF44">
    <property type="entry name" value="TYPE II SECRETION SYSTEM CORE PROTEIN G"/>
    <property type="match status" value="1"/>
</dbReference>
<dbReference type="PRINTS" id="PR00813">
    <property type="entry name" value="BCTERIALGSPG"/>
</dbReference>
<evidence type="ECO:0000256" key="2">
    <source>
        <dbReference type="ARBA" id="ARBA00022481"/>
    </source>
</evidence>
<dbReference type="Pfam" id="PF16734">
    <property type="entry name" value="Pilin_GH"/>
    <property type="match status" value="1"/>
</dbReference>
<dbReference type="STRING" id="1246637.MTBBW1_900028"/>
<keyword evidence="5 6" id="KW-0472">Membrane</keyword>
<dbReference type="InterPro" id="IPR012902">
    <property type="entry name" value="N_methyl_site"/>
</dbReference>
<proteinExistence type="predicted"/>